<evidence type="ECO:0000256" key="2">
    <source>
        <dbReference type="ARBA" id="ARBA00022692"/>
    </source>
</evidence>
<comment type="caution">
    <text evidence="6">The sequence shown here is derived from an EMBL/GenBank/DDBJ whole genome shotgun (WGS) entry which is preliminary data.</text>
</comment>
<feature type="transmembrane region" description="Helical" evidence="5">
    <location>
        <begin position="445"/>
        <end position="465"/>
    </location>
</feature>
<dbReference type="SUPFAM" id="SSF103473">
    <property type="entry name" value="MFS general substrate transporter"/>
    <property type="match status" value="1"/>
</dbReference>
<feature type="transmembrane region" description="Helical" evidence="5">
    <location>
        <begin position="382"/>
        <end position="400"/>
    </location>
</feature>
<keyword evidence="4 5" id="KW-0472">Membrane</keyword>
<feature type="transmembrane region" description="Helical" evidence="5">
    <location>
        <begin position="342"/>
        <end position="362"/>
    </location>
</feature>
<evidence type="ECO:0000313" key="7">
    <source>
        <dbReference type="Proteomes" id="UP001144191"/>
    </source>
</evidence>
<dbReference type="PANTHER" id="PTHR23507">
    <property type="entry name" value="ZGC:174356"/>
    <property type="match status" value="1"/>
</dbReference>
<reference evidence="6" key="1">
    <citation type="submission" date="2022-07" db="EMBL/GenBank/DDBJ databases">
        <title>Taxonomy of Aspergillus series Nigri: significant species reduction supported by multi-species coalescent approaches.</title>
        <authorList>
            <person name="Bian C."/>
            <person name="Kusuya Y."/>
            <person name="Sklenar F."/>
            <person name="D'hooge E."/>
            <person name="Yaguchi T."/>
            <person name="Takahashi H."/>
            <person name="Hubka V."/>
        </authorList>
    </citation>
    <scope>NUCLEOTIDE SEQUENCE</scope>
    <source>
        <strain evidence="6">IFM 63604</strain>
    </source>
</reference>
<dbReference type="Pfam" id="PF07690">
    <property type="entry name" value="MFS_1"/>
    <property type="match status" value="1"/>
</dbReference>
<feature type="transmembrane region" description="Helical" evidence="5">
    <location>
        <begin position="513"/>
        <end position="536"/>
    </location>
</feature>
<keyword evidence="2 5" id="KW-0812">Transmembrane</keyword>
<feature type="transmembrane region" description="Helical" evidence="5">
    <location>
        <begin position="421"/>
        <end position="439"/>
    </location>
</feature>
<evidence type="ECO:0000313" key="6">
    <source>
        <dbReference type="EMBL" id="GLA46721.1"/>
    </source>
</evidence>
<gene>
    <name evidence="6" type="ORF">AnigIFM63604_011322</name>
</gene>
<dbReference type="EMBL" id="BRPB01000009">
    <property type="protein sequence ID" value="GLA46721.1"/>
    <property type="molecule type" value="Genomic_DNA"/>
</dbReference>
<feature type="transmembrane region" description="Helical" evidence="5">
    <location>
        <begin position="206"/>
        <end position="229"/>
    </location>
</feature>
<sequence length="542" mass="59738">MPFQLSTEKAYLVSALQHPLRPRSKSRKSTTTTWHQPQNSSYYSWLPNYRSCPQSVSHYYRRVAHLIVTSLLPESPAYEQTPSVFSCHSSLPQWWQLISETIFHMLLRSPFSNPSCRRFGADSHALEVGAGCKSPEVQAELALVNGWKDMFDQLPGILLALPYGFLADRVGRKPILLLSLTGLLMEELAIRVVCWCNTVLPLRTVWVTPIFQLVGGGPQLSTAMAYAMITDLVPVSKRASVFFLMAAAVLLGEILATPLSAFLMSWSPWVPSLLGVAIQSLGLLGTTFLPETHPQKTFHAEEGEGEGNQDDAIAHSAPTRLLTTTLRSLWDQARSFTVNARCLNLICIVCSFLLASIGRQALQLIIQYASRRFSWSIAGASYLITVKGLINLLTLLVLLPKLSDWLRRHLSFSPVLTDLRVVQWSAWILTLGMALMAIASQPPLFVFGVCLLAFGWGFYSALRSLATALVLPSQVGVLNTAIGLSQSIGSMVSGPILAAAFQRGVHQDGFWMGLPYLLAAVLFFFASCLTSVVRIMDEEPIP</sequence>
<dbReference type="InterPro" id="IPR036259">
    <property type="entry name" value="MFS_trans_sf"/>
</dbReference>
<protein>
    <recommendedName>
        <fullName evidence="8">Major facilitator superfamily (MFS) profile domain-containing protein</fullName>
    </recommendedName>
</protein>
<dbReference type="GO" id="GO:0016020">
    <property type="term" value="C:membrane"/>
    <property type="evidence" value="ECO:0007669"/>
    <property type="project" value="UniProtKB-SubCell"/>
</dbReference>
<feature type="transmembrane region" description="Helical" evidence="5">
    <location>
        <begin position="241"/>
        <end position="263"/>
    </location>
</feature>
<comment type="subcellular location">
    <subcellularLocation>
        <location evidence="1">Membrane</location>
        <topology evidence="1">Multi-pass membrane protein</topology>
    </subcellularLocation>
</comment>
<dbReference type="PANTHER" id="PTHR23507:SF1">
    <property type="entry name" value="FI18259P1-RELATED"/>
    <property type="match status" value="1"/>
</dbReference>
<name>A0A9W6E7Z3_ASPNG</name>
<dbReference type="InterPro" id="IPR011701">
    <property type="entry name" value="MFS"/>
</dbReference>
<keyword evidence="3 5" id="KW-1133">Transmembrane helix</keyword>
<proteinExistence type="predicted"/>
<feature type="transmembrane region" description="Helical" evidence="5">
    <location>
        <begin position="477"/>
        <end position="501"/>
    </location>
</feature>
<evidence type="ECO:0000256" key="3">
    <source>
        <dbReference type="ARBA" id="ARBA00022989"/>
    </source>
</evidence>
<feature type="transmembrane region" description="Helical" evidence="5">
    <location>
        <begin position="269"/>
        <end position="289"/>
    </location>
</feature>
<dbReference type="Proteomes" id="UP001144191">
    <property type="component" value="Unassembled WGS sequence"/>
</dbReference>
<dbReference type="Gene3D" id="1.20.1250.20">
    <property type="entry name" value="MFS general substrate transporter like domains"/>
    <property type="match status" value="1"/>
</dbReference>
<evidence type="ECO:0000256" key="4">
    <source>
        <dbReference type="ARBA" id="ARBA00023136"/>
    </source>
</evidence>
<evidence type="ECO:0000256" key="5">
    <source>
        <dbReference type="SAM" id="Phobius"/>
    </source>
</evidence>
<accession>A0A9W6E7Z3</accession>
<evidence type="ECO:0008006" key="8">
    <source>
        <dbReference type="Google" id="ProtNLM"/>
    </source>
</evidence>
<dbReference type="GO" id="GO:0022857">
    <property type="term" value="F:transmembrane transporter activity"/>
    <property type="evidence" value="ECO:0007669"/>
    <property type="project" value="InterPro"/>
</dbReference>
<evidence type="ECO:0000256" key="1">
    <source>
        <dbReference type="ARBA" id="ARBA00004141"/>
    </source>
</evidence>
<organism evidence="6 7">
    <name type="scientific">Aspergillus niger</name>
    <dbReference type="NCBI Taxonomy" id="5061"/>
    <lineage>
        <taxon>Eukaryota</taxon>
        <taxon>Fungi</taxon>
        <taxon>Dikarya</taxon>
        <taxon>Ascomycota</taxon>
        <taxon>Pezizomycotina</taxon>
        <taxon>Eurotiomycetes</taxon>
        <taxon>Eurotiomycetidae</taxon>
        <taxon>Eurotiales</taxon>
        <taxon>Aspergillaceae</taxon>
        <taxon>Aspergillus</taxon>
        <taxon>Aspergillus subgen. Circumdati</taxon>
    </lineage>
</organism>
<dbReference type="AlphaFoldDB" id="A0A9W6E7Z3"/>